<dbReference type="GO" id="GO:0051920">
    <property type="term" value="F:peroxiredoxin activity"/>
    <property type="evidence" value="ECO:0007669"/>
    <property type="project" value="InterPro"/>
</dbReference>
<name>A0AAJ1T2L3_9BACI</name>
<feature type="domain" description="Carboxymuconolactone decarboxylase-like" evidence="1">
    <location>
        <begin position="36"/>
        <end position="119"/>
    </location>
</feature>
<sequence>MDQERFQKGVNKLKEYTSEEQAQNLVHSDVLKDIAPDLRRFIVEFAYGDIYTRPGLNNKERALVTITTLVTQGVEPQIETHVNRGLTSGLTPNEIVEGMLQLIPYVGFPRVQNALKIVKKVLEQRDLKVEI</sequence>
<dbReference type="Gene3D" id="1.20.1290.10">
    <property type="entry name" value="AhpD-like"/>
    <property type="match status" value="1"/>
</dbReference>
<organism evidence="2 3">
    <name type="scientific">Oikeobacillus pervagus</name>
    <dbReference type="NCBI Taxonomy" id="1325931"/>
    <lineage>
        <taxon>Bacteria</taxon>
        <taxon>Bacillati</taxon>
        <taxon>Bacillota</taxon>
        <taxon>Bacilli</taxon>
        <taxon>Bacillales</taxon>
        <taxon>Bacillaceae</taxon>
        <taxon>Oikeobacillus</taxon>
    </lineage>
</organism>
<dbReference type="InterPro" id="IPR003779">
    <property type="entry name" value="CMD-like"/>
</dbReference>
<keyword evidence="3" id="KW-1185">Reference proteome</keyword>
<gene>
    <name evidence="2" type="ORF">J2S13_002449</name>
</gene>
<dbReference type="AlphaFoldDB" id="A0AAJ1T2L3"/>
<proteinExistence type="predicted"/>
<dbReference type="InterPro" id="IPR052512">
    <property type="entry name" value="4CMD/NDH-1_regulator"/>
</dbReference>
<protein>
    <submittedName>
        <fullName evidence="2">4-carboxymuconolactone decarboxylase</fullName>
        <ecNumber evidence="2">4.1.1.44</ecNumber>
    </submittedName>
</protein>
<dbReference type="Proteomes" id="UP001237207">
    <property type="component" value="Unassembled WGS sequence"/>
</dbReference>
<dbReference type="InterPro" id="IPR029032">
    <property type="entry name" value="AhpD-like"/>
</dbReference>
<evidence type="ECO:0000259" key="1">
    <source>
        <dbReference type="Pfam" id="PF02627"/>
    </source>
</evidence>
<dbReference type="GO" id="GO:0047575">
    <property type="term" value="F:4-carboxymuconolactone decarboxylase activity"/>
    <property type="evidence" value="ECO:0007669"/>
    <property type="project" value="UniProtKB-EC"/>
</dbReference>
<dbReference type="EMBL" id="JAUSUC010000033">
    <property type="protein sequence ID" value="MDQ0216027.1"/>
    <property type="molecule type" value="Genomic_DNA"/>
</dbReference>
<dbReference type="RefSeq" id="WP_307258026.1">
    <property type="nucleotide sequence ID" value="NZ_JAUSUC010000033.1"/>
</dbReference>
<keyword evidence="2" id="KW-0456">Lyase</keyword>
<evidence type="ECO:0000313" key="3">
    <source>
        <dbReference type="Proteomes" id="UP001237207"/>
    </source>
</evidence>
<dbReference type="EC" id="4.1.1.44" evidence="2"/>
<accession>A0AAJ1T2L3</accession>
<comment type="caution">
    <text evidence="2">The sequence shown here is derived from an EMBL/GenBank/DDBJ whole genome shotgun (WGS) entry which is preliminary data.</text>
</comment>
<reference evidence="2" key="1">
    <citation type="submission" date="2023-07" db="EMBL/GenBank/DDBJ databases">
        <title>Genomic Encyclopedia of Type Strains, Phase IV (KMG-IV): sequencing the most valuable type-strain genomes for metagenomic binning, comparative biology and taxonomic classification.</title>
        <authorList>
            <person name="Goeker M."/>
        </authorList>
    </citation>
    <scope>NUCLEOTIDE SEQUENCE</scope>
    <source>
        <strain evidence="2">DSM 23947</strain>
    </source>
</reference>
<dbReference type="PANTHER" id="PTHR33570">
    <property type="entry name" value="4-CARBOXYMUCONOLACTONE DECARBOXYLASE FAMILY PROTEIN"/>
    <property type="match status" value="1"/>
</dbReference>
<dbReference type="PANTHER" id="PTHR33570:SF2">
    <property type="entry name" value="CARBOXYMUCONOLACTONE DECARBOXYLASE-LIKE DOMAIN-CONTAINING PROTEIN"/>
    <property type="match status" value="1"/>
</dbReference>
<dbReference type="SUPFAM" id="SSF69118">
    <property type="entry name" value="AhpD-like"/>
    <property type="match status" value="1"/>
</dbReference>
<dbReference type="Pfam" id="PF02627">
    <property type="entry name" value="CMD"/>
    <property type="match status" value="1"/>
</dbReference>
<evidence type="ECO:0000313" key="2">
    <source>
        <dbReference type="EMBL" id="MDQ0216027.1"/>
    </source>
</evidence>